<evidence type="ECO:0000259" key="1">
    <source>
        <dbReference type="Pfam" id="PF09918"/>
    </source>
</evidence>
<evidence type="ECO:0000313" key="3">
    <source>
        <dbReference type="Proteomes" id="UP000265882"/>
    </source>
</evidence>
<dbReference type="EMBL" id="QZKU01000009">
    <property type="protein sequence ID" value="RJP26339.1"/>
    <property type="molecule type" value="Genomic_DNA"/>
</dbReference>
<accession>A0A3A4P5B6</accession>
<gene>
    <name evidence="2" type="ORF">C4520_00700</name>
</gene>
<dbReference type="PANTHER" id="PTHR40101">
    <property type="entry name" value="CONSERVED PROTEIN"/>
    <property type="match status" value="1"/>
</dbReference>
<dbReference type="AlphaFoldDB" id="A0A3A4P5B6"/>
<dbReference type="GO" id="GO:0016491">
    <property type="term" value="F:oxidoreductase activity"/>
    <property type="evidence" value="ECO:0007669"/>
    <property type="project" value="InterPro"/>
</dbReference>
<organism evidence="2 3">
    <name type="scientific">Abyssobacteria bacterium (strain SURF_5)</name>
    <dbReference type="NCBI Taxonomy" id="2093360"/>
    <lineage>
        <taxon>Bacteria</taxon>
        <taxon>Pseudomonadati</taxon>
        <taxon>Candidatus Hydrogenedentota</taxon>
        <taxon>Candidatus Abyssobacteria</taxon>
    </lineage>
</organism>
<protein>
    <recommendedName>
        <fullName evidence="1">DUF2148 domain-containing protein</fullName>
    </recommendedName>
</protein>
<comment type="caution">
    <text evidence="2">The sequence shown here is derived from an EMBL/GenBank/DDBJ whole genome shotgun (WGS) entry which is preliminary data.</text>
</comment>
<dbReference type="Pfam" id="PF09918">
    <property type="entry name" value="DUF2148"/>
    <property type="match status" value="1"/>
</dbReference>
<dbReference type="PANTHER" id="PTHR40101:SF1">
    <property type="entry name" value="4FE-4S DOMAIN-CONTAINING PROTEIN"/>
    <property type="match status" value="1"/>
</dbReference>
<dbReference type="Gene3D" id="3.40.109.10">
    <property type="entry name" value="NADH Oxidase"/>
    <property type="match status" value="1"/>
</dbReference>
<reference evidence="2 3" key="1">
    <citation type="journal article" date="2017" name="ISME J.">
        <title>Energy and carbon metabolisms in a deep terrestrial subsurface fluid microbial community.</title>
        <authorList>
            <person name="Momper L."/>
            <person name="Jungbluth S.P."/>
            <person name="Lee M.D."/>
            <person name="Amend J.P."/>
        </authorList>
    </citation>
    <scope>NUCLEOTIDE SEQUENCE [LARGE SCALE GENOMIC DNA]</scope>
    <source>
        <strain evidence="2">SURF_5</strain>
    </source>
</reference>
<sequence>MPDIYIEEWPPNAPNDLVRQESVVWAARMMANAAITAPSQGGVQMAECHIVFGAEDLDKVARKMEEVARLKPDDNAWKRMFKYEAAMVRESDAILFIGAVSALQPFDTGCGYCGGSAGCQFTYERRNARYGVLDLTEPVHPNWLVDGPMCTMNVYAMGWAVGSALIMANRLFVDARAFMSVGVAGQKLGYCPKSPVVVGIPVAAKGKSPFVDILPDYHMNNLSRVIDSLRAKYVISRMVNWLPYRQWDPLNPDNSEKKED</sequence>
<evidence type="ECO:0000313" key="2">
    <source>
        <dbReference type="EMBL" id="RJP26339.1"/>
    </source>
</evidence>
<dbReference type="SUPFAM" id="SSF55469">
    <property type="entry name" value="FMN-dependent nitroreductase-like"/>
    <property type="match status" value="1"/>
</dbReference>
<dbReference type="InterPro" id="IPR000415">
    <property type="entry name" value="Nitroreductase-like"/>
</dbReference>
<dbReference type="InterPro" id="IPR019224">
    <property type="entry name" value="DUF2148"/>
</dbReference>
<proteinExistence type="predicted"/>
<feature type="domain" description="DUF2148" evidence="1">
    <location>
        <begin position="146"/>
        <end position="212"/>
    </location>
</feature>
<name>A0A3A4P5B6_ABYX5</name>
<dbReference type="Proteomes" id="UP000265882">
    <property type="component" value="Unassembled WGS sequence"/>
</dbReference>